<comment type="caution">
    <text evidence="1">The sequence shown here is derived from an EMBL/GenBank/DDBJ whole genome shotgun (WGS) entry which is preliminary data.</text>
</comment>
<reference evidence="1 2" key="1">
    <citation type="submission" date="2024-01" db="EMBL/GenBank/DDBJ databases">
        <authorList>
            <person name="Alioto T."/>
            <person name="Alioto T."/>
            <person name="Gomez Garrido J."/>
        </authorList>
    </citation>
    <scope>NUCLEOTIDE SEQUENCE [LARGE SCALE GENOMIC DNA]</scope>
</reference>
<accession>A0AAV1Q9H6</accession>
<keyword evidence="2" id="KW-1185">Reference proteome</keyword>
<name>A0AAV1Q9H6_SCOSC</name>
<feature type="non-terminal residue" evidence="1">
    <location>
        <position position="100"/>
    </location>
</feature>
<dbReference type="AlphaFoldDB" id="A0AAV1Q9H6"/>
<evidence type="ECO:0000313" key="2">
    <source>
        <dbReference type="Proteomes" id="UP001314229"/>
    </source>
</evidence>
<gene>
    <name evidence="1" type="ORF">FSCOSCO3_A032534</name>
</gene>
<dbReference type="EMBL" id="CAWUFR010000772">
    <property type="protein sequence ID" value="CAK6981102.1"/>
    <property type="molecule type" value="Genomic_DNA"/>
</dbReference>
<evidence type="ECO:0000313" key="1">
    <source>
        <dbReference type="EMBL" id="CAK6981102.1"/>
    </source>
</evidence>
<dbReference type="Proteomes" id="UP001314229">
    <property type="component" value="Unassembled WGS sequence"/>
</dbReference>
<protein>
    <submittedName>
        <fullName evidence="1">Uncharacterized protein LOC121683718</fullName>
    </submittedName>
</protein>
<proteinExistence type="predicted"/>
<organism evidence="1 2">
    <name type="scientific">Scomber scombrus</name>
    <name type="common">Atlantic mackerel</name>
    <name type="synonym">Scomber vernalis</name>
    <dbReference type="NCBI Taxonomy" id="13677"/>
    <lineage>
        <taxon>Eukaryota</taxon>
        <taxon>Metazoa</taxon>
        <taxon>Chordata</taxon>
        <taxon>Craniata</taxon>
        <taxon>Vertebrata</taxon>
        <taxon>Euteleostomi</taxon>
        <taxon>Actinopterygii</taxon>
        <taxon>Neopterygii</taxon>
        <taxon>Teleostei</taxon>
        <taxon>Neoteleostei</taxon>
        <taxon>Acanthomorphata</taxon>
        <taxon>Pelagiaria</taxon>
        <taxon>Scombriformes</taxon>
        <taxon>Scombridae</taxon>
        <taxon>Scomber</taxon>
    </lineage>
</organism>
<sequence length="100" mass="11392">MADDKRKKLVWTLKKRLFSLSADDLFQLAAGIPQTPDKDSAEQKRLNKDDEEGCIDHICAYMSSPSLLELEDEGLSQLLFIKDIIADMMQKHEQGELIPE</sequence>